<dbReference type="Pfam" id="PF17866">
    <property type="entry name" value="AAA_lid_6"/>
    <property type="match status" value="1"/>
</dbReference>
<comment type="caution">
    <text evidence="7">The sequence shown here is derived from an EMBL/GenBank/DDBJ whole genome shotgun (WGS) entry which is preliminary data.</text>
</comment>
<keyword evidence="2" id="KW-0547">Nucleotide-binding</keyword>
<evidence type="ECO:0000256" key="1">
    <source>
        <dbReference type="ARBA" id="ARBA00010378"/>
    </source>
</evidence>
<gene>
    <name evidence="7" type="ORF">IFR04_003265</name>
</gene>
<sequence>MSDRAINARSSRLRNLFANVLSGKQGITDANTTLFLEAICDQSDPATCIQRLISSGHGFLALQSALRINTSSTFLNGPLPSFLRYLQAPELKSICGGDILRQVVSKIVEPPYTWNAFIDAVKSNQVNEDGLGGFSWLLLQLVSLPIEKAIAYSQVVEEPLVHKRLLESPQLDVRTRAHRIIHIVNTIKTTNKPDMGGPGGRHDNDFADIHRIAILPSPDELAAKDPFLRRAIEVRENDTGQANLALHTDNQFRLLREDMLRDLREEIQSALTSKKGRGRGLCIEHLSIADILCDERDPWSLQLLCVQDLPQLRGKDIPSRKRFIKDNQRFLKHQSVACLMVDQEVTALATVIREEGLLAQVPPIICLQVSETATQKALLKLKTAKNIKVVQLSTAVFAYEPVLRQLQEIKELSLEDDILHWKQGKDLPCPSYQLSRMMRSTIASLENDYAMDLQGVLSLPRPTRLDKSQAACFVAGLWQRLSVIHGPPGTGKSFIGSLIAKAIHDHSKEKILVVCYTHHALDQFLEELLDLDIPALDIVRLGSPAKATPRTQPLSLKEMRQSIKLNQDQWRMLNLRKDLVREECRNLQEAFRAFSEANASKSDIMEHLEFKMDGPPFFEAFRVPEEENNMVRVGKRGRAVDPFYLLDRWYRGKDAGMYKRRIEVAFKEVWQMKAESRMEAMNNWRSQMLQERVARLHEAGTAYNTSLDQIQAIHMEKDLQVIRRKRIIGCTTTAAAKYVQALQSISPGVLVVEEAGEILESHVLTALGPETKQLILIGDHKQLRPKVHHDLSVEKGDGYDLNRSLFERLVLGNYPHQVLYQQHRMRPEISALVRQLTYPDLVDAPNTQGRPGLRGFRDNLIFVNHSEPEIELHDVPDWKDTTSTSSKKNMFEAKMTLKCVRYLGQQGYRTDNIVVLTPYLGQLRLLLDELGKDNDPVLNDLDSYDLVRAGLMPAASASLKKPRIRISTIDNYQGEESDIAIISLTRSNSRHDIGFMSSPERLNVLLSRARDALIMIGDAETFMNSRKGKELWERFMALLKTGGHIYDGFPLKCDRHPNRHALLCRPEGFDEQCPDGGCLEPWCSKGHLRRWKCHENQPSACQTCQREDERRQKELQAELERQAKRDREQAEHASKMAELEHQIKHARERVADGVTAEENARALEQKRRDLEAARLSADQALNTPSKATLETQSAPSISPTSSLLATVGPHSVAEEKSLGTDQNTTQDMNGKSQQEWDRQKRVEGASNDAIDALMALTGLEDVKSKILTIKAKIETVRRQGTDMKNERLGLVLLGNPGTGKTTIARLYAQFLSSVAVLPGTEFIETTGARLANEGVAGAKKHIETILNAGGGTFFLDEAYQLADGHNPGGASVLDFLLAEIENKVGKIVFILAGYSKQMEKFFEHNPGFDSRIPHRLYFADYSDQELLAMLHRLVEKKYHGRAKIEGGPTGIYARIAVRRLGRGRGREGYGNARALENTWAKISERQANRLQQERAAGLTPDDFLFTKEDLIGPEPSGAIRESAAWKELQGLIGLKAVKESIKGLVDRLQLNYERELEEQPPIEVSLNRIFVGSPGTGKTSVGKLYGAILADMCLLSKREVVVKDPADFIGSVLGESEKNTKAILKASEGKVLIIDEAYMLYSGSKGVGNTSDPFKTSVIDTIVAEVQSTPGEDRCVLLLGYKEQMQEMLENSNPGLARRFQLSYAFLFEDFDDQQLRQILELKLKKQGLEATEEAKDVAIGLLSRARDRPNFGNAGDVENLISHAKAQEQKRRSMQTVKSQKVEVLFLPQDFDENFDRANNATLNLRKLFADVVGCETLISKLERYQRVAANMRARGMDPKLHIPFNFIFKGPPGTGKTTTAQKMGQVFYDMGLLSAPEYLERSASDLVASYVGQTGSKTVSVLKDGLGKVLFVDEAYRLGEGQFAKEAIDELVDSLTKPQFLGKLIVILAGYTEDMNRLLKVNPGLSSRFPEEIVFQNMTAEECLTLLQRQLRVVGIEFVLEGRQSDGYGDMIKHFNSLSCLPNWGNGRDVKTLSKAIVASAFESAESASTALTVSHKDVVAALQKMLITQLARCGTKAGRESSLSNGTMASIFNVATNSLSPPPKTTSTSSAAKLAEPTPALADDNPRQEQQVDVAPREQPRDTGVSDETWTQLQADIRANELAQKNSQDAIVDLEQQLETAVTEQEGHAQEEKPLQEAAPSQTISDDDDDEENERKRRHEELRIRALKARHAKQEAEEKLRKAREEADRKRKEEAQAQKKLRDMGVCPVGFRWIKQRTGYRCAGGSHFVSNSELGA</sequence>
<dbReference type="InterPro" id="IPR000641">
    <property type="entry name" value="CbxX/CfxQ"/>
</dbReference>
<evidence type="ECO:0000256" key="2">
    <source>
        <dbReference type="ARBA" id="ARBA00022741"/>
    </source>
</evidence>
<feature type="compositionally biased region" description="Polar residues" evidence="5">
    <location>
        <begin position="1219"/>
        <end position="1233"/>
    </location>
</feature>
<dbReference type="GO" id="GO:0004386">
    <property type="term" value="F:helicase activity"/>
    <property type="evidence" value="ECO:0007669"/>
    <property type="project" value="InterPro"/>
</dbReference>
<dbReference type="InterPro" id="IPR041679">
    <property type="entry name" value="DNA2/NAM7-like_C"/>
</dbReference>
<feature type="domain" description="AAA+ ATPase" evidence="6">
    <location>
        <begin position="479"/>
        <end position="797"/>
    </location>
</feature>
<feature type="compositionally biased region" description="Polar residues" evidence="5">
    <location>
        <begin position="1179"/>
        <end position="1204"/>
    </location>
</feature>
<dbReference type="InterPro" id="IPR047187">
    <property type="entry name" value="SF1_C_Upf1"/>
</dbReference>
<dbReference type="InterPro" id="IPR003593">
    <property type="entry name" value="AAA+_ATPase"/>
</dbReference>
<feature type="compositionally biased region" description="Basic and acidic residues" evidence="5">
    <location>
        <begin position="2216"/>
        <end position="2227"/>
    </location>
</feature>
<comment type="similarity">
    <text evidence="1">Belongs to the CbxX/CfxQ family.</text>
</comment>
<dbReference type="CDD" id="cd00009">
    <property type="entry name" value="AAA"/>
    <property type="match status" value="3"/>
</dbReference>
<evidence type="ECO:0000259" key="6">
    <source>
        <dbReference type="SMART" id="SM00382"/>
    </source>
</evidence>
<name>A0A8H7WET0_9HELO</name>
<dbReference type="FunFam" id="3.40.50.300:FF:000216">
    <property type="entry name" value="Type VII secretion ATPase EccA"/>
    <property type="match status" value="3"/>
</dbReference>
<feature type="domain" description="AAA+ ATPase" evidence="6">
    <location>
        <begin position="1286"/>
        <end position="1418"/>
    </location>
</feature>
<dbReference type="InterPro" id="IPR003959">
    <property type="entry name" value="ATPase_AAA_core"/>
</dbReference>
<feature type="compositionally biased region" description="Low complexity" evidence="5">
    <location>
        <begin position="2108"/>
        <end position="2118"/>
    </location>
</feature>
<evidence type="ECO:0000313" key="7">
    <source>
        <dbReference type="EMBL" id="KAG4423583.1"/>
    </source>
</evidence>
<accession>A0A8H7WET0</accession>
<feature type="domain" description="AAA+ ATPase" evidence="6">
    <location>
        <begin position="1565"/>
        <end position="1683"/>
    </location>
</feature>
<feature type="region of interest" description="Disordered" evidence="5">
    <location>
        <begin position="1177"/>
        <end position="1242"/>
    </location>
</feature>
<evidence type="ECO:0000313" key="8">
    <source>
        <dbReference type="Proteomes" id="UP000664132"/>
    </source>
</evidence>
<feature type="compositionally biased region" description="Basic and acidic residues" evidence="5">
    <location>
        <begin position="2188"/>
        <end position="2198"/>
    </location>
</feature>
<keyword evidence="4" id="KW-0067">ATP-binding</keyword>
<organism evidence="7 8">
    <name type="scientific">Cadophora malorum</name>
    <dbReference type="NCBI Taxonomy" id="108018"/>
    <lineage>
        <taxon>Eukaryota</taxon>
        <taxon>Fungi</taxon>
        <taxon>Dikarya</taxon>
        <taxon>Ascomycota</taxon>
        <taxon>Pezizomycotina</taxon>
        <taxon>Leotiomycetes</taxon>
        <taxon>Helotiales</taxon>
        <taxon>Ploettnerulaceae</taxon>
        <taxon>Cadophora</taxon>
    </lineage>
</organism>
<dbReference type="OrthoDB" id="2423195at2759"/>
<reference evidence="7" key="1">
    <citation type="submission" date="2021-02" db="EMBL/GenBank/DDBJ databases">
        <title>Genome sequence Cadophora malorum strain M34.</title>
        <authorList>
            <person name="Stefanovic E."/>
            <person name="Vu D."/>
            <person name="Scully C."/>
            <person name="Dijksterhuis J."/>
            <person name="Roader J."/>
            <person name="Houbraken J."/>
        </authorList>
    </citation>
    <scope>NUCLEOTIDE SEQUENCE</scope>
    <source>
        <strain evidence="7">M34</strain>
    </source>
</reference>
<dbReference type="Gene3D" id="3.40.50.300">
    <property type="entry name" value="P-loop containing nucleotide triphosphate hydrolases"/>
    <property type="match status" value="6"/>
</dbReference>
<evidence type="ECO:0000256" key="4">
    <source>
        <dbReference type="ARBA" id="ARBA00022840"/>
    </source>
</evidence>
<dbReference type="Pfam" id="PF13087">
    <property type="entry name" value="AAA_12"/>
    <property type="match status" value="1"/>
</dbReference>
<dbReference type="InterPro" id="IPR041677">
    <property type="entry name" value="DNA2/NAM7_AAA_11"/>
</dbReference>
<dbReference type="FunFam" id="1.10.8.60:FF:000159">
    <property type="entry name" value="p-loop containing nucleoside triphosphate hydrolase protein"/>
    <property type="match status" value="1"/>
</dbReference>
<keyword evidence="8" id="KW-1185">Reference proteome</keyword>
<dbReference type="SUPFAM" id="SSF52540">
    <property type="entry name" value="P-loop containing nucleoside triphosphate hydrolases"/>
    <property type="match status" value="4"/>
</dbReference>
<evidence type="ECO:0000256" key="5">
    <source>
        <dbReference type="SAM" id="MobiDB-lite"/>
    </source>
</evidence>
<dbReference type="EMBL" id="JAFJYH010000032">
    <property type="protein sequence ID" value="KAG4423583.1"/>
    <property type="molecule type" value="Genomic_DNA"/>
</dbReference>
<dbReference type="FunFam" id="1.10.8.60:FF:000160">
    <property type="entry name" value="WGS project CABT00000000 data, contig 2.55"/>
    <property type="match status" value="1"/>
</dbReference>
<dbReference type="CDD" id="cd18808">
    <property type="entry name" value="SF1_C_Upf1"/>
    <property type="match status" value="1"/>
</dbReference>
<dbReference type="Gene3D" id="1.10.8.60">
    <property type="match status" value="2"/>
</dbReference>
<protein>
    <recommendedName>
        <fullName evidence="6">AAA+ ATPase domain-containing protein</fullName>
    </recommendedName>
</protein>
<feature type="compositionally biased region" description="Basic and acidic residues" evidence="5">
    <location>
        <begin position="2235"/>
        <end position="2263"/>
    </location>
</feature>
<feature type="domain" description="AAA+ ATPase" evidence="6">
    <location>
        <begin position="1844"/>
        <end position="1981"/>
    </location>
</feature>
<dbReference type="GO" id="GO:0016887">
    <property type="term" value="F:ATP hydrolysis activity"/>
    <property type="evidence" value="ECO:0007669"/>
    <property type="project" value="InterPro"/>
</dbReference>
<feature type="region of interest" description="Disordered" evidence="5">
    <location>
        <begin position="2183"/>
        <end position="2263"/>
    </location>
</feature>
<keyword evidence="3" id="KW-0378">Hydrolase</keyword>
<dbReference type="GO" id="GO:0005524">
    <property type="term" value="F:ATP binding"/>
    <property type="evidence" value="ECO:0007669"/>
    <property type="project" value="UniProtKB-KW"/>
</dbReference>
<dbReference type="PANTHER" id="PTHR43392">
    <property type="entry name" value="AAA-TYPE ATPASE FAMILY PROTEIN / ANKYRIN REPEAT FAMILY PROTEIN"/>
    <property type="match status" value="1"/>
</dbReference>
<dbReference type="FunFam" id="3.40.50.300:FF:001660">
    <property type="entry name" value="NF-X1 finger and helicase protein, putative"/>
    <property type="match status" value="1"/>
</dbReference>
<dbReference type="PANTHER" id="PTHR43392:SF2">
    <property type="entry name" value="AAA-TYPE ATPASE FAMILY PROTEIN _ ANKYRIN REPEAT FAMILY PROTEIN"/>
    <property type="match status" value="1"/>
</dbReference>
<dbReference type="InterPro" id="IPR050773">
    <property type="entry name" value="CbxX/CfxQ_RuBisCO_ESX"/>
</dbReference>
<dbReference type="InterPro" id="IPR041627">
    <property type="entry name" value="AAA_lid_6"/>
</dbReference>
<dbReference type="InterPro" id="IPR027417">
    <property type="entry name" value="P-loop_NTPase"/>
</dbReference>
<keyword evidence="3" id="KW-0347">Helicase</keyword>
<dbReference type="SMART" id="SM00382">
    <property type="entry name" value="AAA"/>
    <property type="match status" value="4"/>
</dbReference>
<dbReference type="CDD" id="cd17936">
    <property type="entry name" value="EEXXEc_NFX1"/>
    <property type="match status" value="1"/>
</dbReference>
<dbReference type="Proteomes" id="UP000664132">
    <property type="component" value="Unassembled WGS sequence"/>
</dbReference>
<proteinExistence type="inferred from homology"/>
<dbReference type="PRINTS" id="PR00819">
    <property type="entry name" value="CBXCFQXSUPER"/>
</dbReference>
<evidence type="ECO:0000256" key="3">
    <source>
        <dbReference type="ARBA" id="ARBA00022806"/>
    </source>
</evidence>
<feature type="region of interest" description="Disordered" evidence="5">
    <location>
        <begin position="2098"/>
        <end position="2151"/>
    </location>
</feature>
<dbReference type="Pfam" id="PF13086">
    <property type="entry name" value="AAA_11"/>
    <property type="match status" value="1"/>
</dbReference>
<dbReference type="Pfam" id="PF00004">
    <property type="entry name" value="AAA"/>
    <property type="match status" value="3"/>
</dbReference>